<evidence type="ECO:0000313" key="2">
    <source>
        <dbReference type="Proteomes" id="UP001223072"/>
    </source>
</evidence>
<dbReference type="RefSeq" id="WP_307630360.1">
    <property type="nucleotide sequence ID" value="NZ_JAUSZS010000008.1"/>
</dbReference>
<organism evidence="1 2">
    <name type="scientific">Streptomyces turgidiscabies</name>
    <dbReference type="NCBI Taxonomy" id="85558"/>
    <lineage>
        <taxon>Bacteria</taxon>
        <taxon>Bacillati</taxon>
        <taxon>Actinomycetota</taxon>
        <taxon>Actinomycetes</taxon>
        <taxon>Kitasatosporales</taxon>
        <taxon>Streptomycetaceae</taxon>
        <taxon>Streptomyces</taxon>
    </lineage>
</organism>
<sequence>MLRTRLLTLQRPRRHRTLRRRDVLRTGERGGGIRRGTAAEHRATCRVVVLRNTKGQGETTFSDNSTTNYVVKVTACVHFDGTPDKCGPDDRPGDGR</sequence>
<evidence type="ECO:0000313" key="1">
    <source>
        <dbReference type="EMBL" id="MDQ0937052.1"/>
    </source>
</evidence>
<accession>A0ABU0S0W9</accession>
<keyword evidence="2" id="KW-1185">Reference proteome</keyword>
<proteinExistence type="predicted"/>
<comment type="caution">
    <text evidence="1">The sequence shown here is derived from an EMBL/GenBank/DDBJ whole genome shotgun (WGS) entry which is preliminary data.</text>
</comment>
<dbReference type="Proteomes" id="UP001223072">
    <property type="component" value="Unassembled WGS sequence"/>
</dbReference>
<reference evidence="1 2" key="1">
    <citation type="submission" date="2023-07" db="EMBL/GenBank/DDBJ databases">
        <title>Comparative genomics of wheat-associated soil bacteria to identify genetic determinants of phenazine resistance.</title>
        <authorList>
            <person name="Mouncey N."/>
        </authorList>
    </citation>
    <scope>NUCLEOTIDE SEQUENCE [LARGE SCALE GENOMIC DNA]</scope>
    <source>
        <strain evidence="1 2">W2I16</strain>
    </source>
</reference>
<name>A0ABU0S0W9_9ACTN</name>
<protein>
    <submittedName>
        <fullName evidence="1">Uncharacterized protein</fullName>
    </submittedName>
</protein>
<gene>
    <name evidence="1" type="ORF">QFZ49_007027</name>
</gene>
<dbReference type="EMBL" id="JAUSZS010000008">
    <property type="protein sequence ID" value="MDQ0937052.1"/>
    <property type="molecule type" value="Genomic_DNA"/>
</dbReference>